<dbReference type="CDD" id="cd14424">
    <property type="entry name" value="CUE_Cue1p_like"/>
    <property type="match status" value="1"/>
</dbReference>
<proteinExistence type="predicted"/>
<feature type="signal peptide" evidence="2">
    <location>
        <begin position="1"/>
        <end position="27"/>
    </location>
</feature>
<reference evidence="4" key="1">
    <citation type="journal article" date="2022" name="IScience">
        <title>Evolution of zygomycete secretomes and the origins of terrestrial fungal ecologies.</title>
        <authorList>
            <person name="Chang Y."/>
            <person name="Wang Y."/>
            <person name="Mondo S."/>
            <person name="Ahrendt S."/>
            <person name="Andreopoulos W."/>
            <person name="Barry K."/>
            <person name="Beard J."/>
            <person name="Benny G.L."/>
            <person name="Blankenship S."/>
            <person name="Bonito G."/>
            <person name="Cuomo C."/>
            <person name="Desiro A."/>
            <person name="Gervers K.A."/>
            <person name="Hundley H."/>
            <person name="Kuo A."/>
            <person name="LaButti K."/>
            <person name="Lang B.F."/>
            <person name="Lipzen A."/>
            <person name="O'Donnell K."/>
            <person name="Pangilinan J."/>
            <person name="Reynolds N."/>
            <person name="Sandor L."/>
            <person name="Smith M.E."/>
            <person name="Tsang A."/>
            <person name="Grigoriev I.V."/>
            <person name="Stajich J.E."/>
            <person name="Spatafora J.W."/>
        </authorList>
    </citation>
    <scope>NUCLEOTIDE SEQUENCE</scope>
    <source>
        <strain evidence="4">RSA 2281</strain>
    </source>
</reference>
<evidence type="ECO:0000256" key="1">
    <source>
        <dbReference type="SAM" id="MobiDB-lite"/>
    </source>
</evidence>
<accession>A0AAD5KCB1</accession>
<feature type="region of interest" description="Disordered" evidence="1">
    <location>
        <begin position="83"/>
        <end position="117"/>
    </location>
</feature>
<dbReference type="Pfam" id="PF02845">
    <property type="entry name" value="CUE"/>
    <property type="match status" value="1"/>
</dbReference>
<gene>
    <name evidence="4" type="ORF">BDA99DRAFT_506613</name>
</gene>
<feature type="domain" description="CUE" evidence="3">
    <location>
        <begin position="47"/>
        <end position="89"/>
    </location>
</feature>
<protein>
    <recommendedName>
        <fullName evidence="3">CUE domain-containing protein</fullName>
    </recommendedName>
</protein>
<organism evidence="4 5">
    <name type="scientific">Phascolomyces articulosus</name>
    <dbReference type="NCBI Taxonomy" id="60185"/>
    <lineage>
        <taxon>Eukaryota</taxon>
        <taxon>Fungi</taxon>
        <taxon>Fungi incertae sedis</taxon>
        <taxon>Mucoromycota</taxon>
        <taxon>Mucoromycotina</taxon>
        <taxon>Mucoromycetes</taxon>
        <taxon>Mucorales</taxon>
        <taxon>Lichtheimiaceae</taxon>
        <taxon>Phascolomyces</taxon>
    </lineage>
</organism>
<name>A0AAD5KCB1_9FUNG</name>
<keyword evidence="5" id="KW-1185">Reference proteome</keyword>
<dbReference type="InterPro" id="IPR003892">
    <property type="entry name" value="CUE"/>
</dbReference>
<keyword evidence="2" id="KW-0732">Signal</keyword>
<comment type="caution">
    <text evidence="4">The sequence shown here is derived from an EMBL/GenBank/DDBJ whole genome shotgun (WGS) entry which is preliminary data.</text>
</comment>
<evidence type="ECO:0000259" key="3">
    <source>
        <dbReference type="PROSITE" id="PS51140"/>
    </source>
</evidence>
<dbReference type="Proteomes" id="UP001209540">
    <property type="component" value="Unassembled WGS sequence"/>
</dbReference>
<dbReference type="EMBL" id="JAIXMP010000010">
    <property type="protein sequence ID" value="KAI9266762.1"/>
    <property type="molecule type" value="Genomic_DNA"/>
</dbReference>
<feature type="chain" id="PRO_5042229698" description="CUE domain-containing protein" evidence="2">
    <location>
        <begin position="28"/>
        <end position="181"/>
    </location>
</feature>
<feature type="compositionally biased region" description="Low complexity" evidence="1">
    <location>
        <begin position="26"/>
        <end position="37"/>
    </location>
</feature>
<feature type="compositionally biased region" description="Pro residues" evidence="1">
    <location>
        <begin position="91"/>
        <end position="102"/>
    </location>
</feature>
<dbReference type="SMART" id="SM00546">
    <property type="entry name" value="CUE"/>
    <property type="match status" value="1"/>
</dbReference>
<dbReference type="AlphaFoldDB" id="A0AAD5KCB1"/>
<evidence type="ECO:0000313" key="4">
    <source>
        <dbReference type="EMBL" id="KAI9266762.1"/>
    </source>
</evidence>
<feature type="region of interest" description="Disordered" evidence="1">
    <location>
        <begin position="26"/>
        <end position="48"/>
    </location>
</feature>
<feature type="compositionally biased region" description="Low complexity" evidence="1">
    <location>
        <begin position="103"/>
        <end position="117"/>
    </location>
</feature>
<reference evidence="4" key="2">
    <citation type="submission" date="2023-02" db="EMBL/GenBank/DDBJ databases">
        <authorList>
            <consortium name="DOE Joint Genome Institute"/>
            <person name="Mondo S.J."/>
            <person name="Chang Y."/>
            <person name="Wang Y."/>
            <person name="Ahrendt S."/>
            <person name="Andreopoulos W."/>
            <person name="Barry K."/>
            <person name="Beard J."/>
            <person name="Benny G.L."/>
            <person name="Blankenship S."/>
            <person name="Bonito G."/>
            <person name="Cuomo C."/>
            <person name="Desiro A."/>
            <person name="Gervers K.A."/>
            <person name="Hundley H."/>
            <person name="Kuo A."/>
            <person name="LaButti K."/>
            <person name="Lang B.F."/>
            <person name="Lipzen A."/>
            <person name="O'Donnell K."/>
            <person name="Pangilinan J."/>
            <person name="Reynolds N."/>
            <person name="Sandor L."/>
            <person name="Smith M.W."/>
            <person name="Tsang A."/>
            <person name="Grigoriev I.V."/>
            <person name="Stajich J.E."/>
            <person name="Spatafora J.W."/>
        </authorList>
    </citation>
    <scope>NUCLEOTIDE SEQUENCE</scope>
    <source>
        <strain evidence="4">RSA 2281</strain>
    </source>
</reference>
<sequence length="181" mass="20225">MNDSVSILVAVFLILVALRWMLGGSQQLPGQQPGQRRAPSRRPQHRATPQMVEMVRNVFPNIPVAAIVADLQRTGSVETTIDNALRDGGLPLPPPVTPPSPPSNSNGSPSSSSAQKSSNYTNLMNRYKINAANEGNDNEPVEPPKIWENSPDKRQETLRKRKEFMVLQARRFVMEYHLVYR</sequence>
<feature type="region of interest" description="Disordered" evidence="1">
    <location>
        <begin position="132"/>
        <end position="154"/>
    </location>
</feature>
<evidence type="ECO:0000256" key="2">
    <source>
        <dbReference type="SAM" id="SignalP"/>
    </source>
</evidence>
<evidence type="ECO:0000313" key="5">
    <source>
        <dbReference type="Proteomes" id="UP001209540"/>
    </source>
</evidence>
<dbReference type="PROSITE" id="PS51140">
    <property type="entry name" value="CUE"/>
    <property type="match status" value="1"/>
</dbReference>
<dbReference type="GO" id="GO:0043130">
    <property type="term" value="F:ubiquitin binding"/>
    <property type="evidence" value="ECO:0007669"/>
    <property type="project" value="InterPro"/>
</dbReference>
<dbReference type="Gene3D" id="1.10.8.10">
    <property type="entry name" value="DNA helicase RuvA subunit, C-terminal domain"/>
    <property type="match status" value="1"/>
</dbReference>